<dbReference type="PANTHER" id="PTHR42776">
    <property type="entry name" value="SERINE PEPTIDASE S9 FAMILY MEMBER"/>
    <property type="match status" value="1"/>
</dbReference>
<name>A0A7J6L8Z9_PEROL</name>
<dbReference type="PANTHER" id="PTHR42776:SF27">
    <property type="entry name" value="DIPEPTIDYL PEPTIDASE FAMILY MEMBER 6"/>
    <property type="match status" value="1"/>
</dbReference>
<comment type="caution">
    <text evidence="5">The sequence shown here is derived from an EMBL/GenBank/DDBJ whole genome shotgun (WGS) entry which is preliminary data.</text>
</comment>
<protein>
    <submittedName>
        <fullName evidence="5">Diacylglycerol pyrophosphate phosphatase</fullName>
    </submittedName>
</protein>
<dbReference type="GO" id="GO:0006508">
    <property type="term" value="P:proteolysis"/>
    <property type="evidence" value="ECO:0007669"/>
    <property type="project" value="InterPro"/>
</dbReference>
<proteinExistence type="predicted"/>
<sequence>MSISPHVFGGVMWIFLALLWLPPETSLCSHAREQGPSQPESAAVWLLAPLENRTLVVLREYWSTKGRSYSEYRVALTTTTTTTTTALDAGEDSLGLINVEVVVQEGSEKFDMYWVERSFQNGELNIIYFKMYSPRGLWKGSLSSTATPILTVSEALPGTNDYESVDSTFVPGAGSIAVGLKSGDTKEDKYSSGIVYTPGTHERKTPPSKLYKYNPETGWEEFLGKDPGLPRLAKNVRVARNGRWAVWRIDKTDVTARQKRRAGNGESDSTGGESKGGHTRGRKPRFVRAIGSPFGCTLRLAVPCTTWVMAYQADGGSYIYGSDTMGRTPSLVAVDTVTGEVVGELPLPYDVAADTLVTTELEWDVRPGHRCRGMLYQRRRPEDEVVVSGPLVVSLHGGPCEGIRPIDEVGIYSRYRDLLEQGYQVLVPATSGTLGFGDSWSRAIIGHVGQRDVDEVASGSQYVLREAHVDRVSLVGSSYGAYLALRSAMYHPYIFKSVVARYPWVETRWNGATTGDFSFEDELWAGKSQSTAWPEPVGLKLSDVLVEQGLRLLQVPLLLMHGTDDDICPVSNSKMLFNVLTNQVNVSDAERGNLNLELVIFPGQRHGFRGNAAWEADARQLDWIRKYMPVQPERAHVPIESGYPFE</sequence>
<dbReference type="Proteomes" id="UP000570595">
    <property type="component" value="Unassembled WGS sequence"/>
</dbReference>
<dbReference type="Gene3D" id="3.40.50.1820">
    <property type="entry name" value="alpha/beta hydrolase"/>
    <property type="match status" value="1"/>
</dbReference>
<evidence type="ECO:0000256" key="3">
    <source>
        <dbReference type="SAM" id="SignalP"/>
    </source>
</evidence>
<feature type="chain" id="PRO_5033911886" evidence="3">
    <location>
        <begin position="28"/>
        <end position="646"/>
    </location>
</feature>
<feature type="signal peptide" evidence="3">
    <location>
        <begin position="1"/>
        <end position="27"/>
    </location>
</feature>
<keyword evidence="3" id="KW-0732">Signal</keyword>
<evidence type="ECO:0000313" key="6">
    <source>
        <dbReference type="EMBL" id="KAF4659932.1"/>
    </source>
</evidence>
<reference evidence="7 8" key="1">
    <citation type="submission" date="2020-04" db="EMBL/GenBank/DDBJ databases">
        <title>Perkinsus olseni comparative genomics.</title>
        <authorList>
            <person name="Bogema D.R."/>
        </authorList>
    </citation>
    <scope>NUCLEOTIDE SEQUENCE [LARGE SCALE GENOMIC DNA]</scope>
    <source>
        <strain evidence="5">ATCC PRA-179</strain>
        <strain evidence="6">ATCC PRA-31</strain>
    </source>
</reference>
<dbReference type="EMBL" id="JABAHT010000454">
    <property type="protein sequence ID" value="KAF4655653.1"/>
    <property type="molecule type" value="Genomic_DNA"/>
</dbReference>
<evidence type="ECO:0000313" key="5">
    <source>
        <dbReference type="EMBL" id="KAF4655653.1"/>
    </source>
</evidence>
<dbReference type="Pfam" id="PF00326">
    <property type="entry name" value="Peptidase_S9"/>
    <property type="match status" value="1"/>
</dbReference>
<dbReference type="AlphaFoldDB" id="A0A7J6L8Z9"/>
<evidence type="ECO:0000313" key="7">
    <source>
        <dbReference type="Proteomes" id="UP000570595"/>
    </source>
</evidence>
<keyword evidence="1" id="KW-0378">Hydrolase</keyword>
<evidence type="ECO:0000259" key="4">
    <source>
        <dbReference type="Pfam" id="PF00326"/>
    </source>
</evidence>
<dbReference type="SUPFAM" id="SSF53474">
    <property type="entry name" value="alpha/beta-Hydrolases"/>
    <property type="match status" value="1"/>
</dbReference>
<evidence type="ECO:0000256" key="2">
    <source>
        <dbReference type="SAM" id="MobiDB-lite"/>
    </source>
</evidence>
<evidence type="ECO:0000256" key="1">
    <source>
        <dbReference type="ARBA" id="ARBA00022801"/>
    </source>
</evidence>
<dbReference type="InterPro" id="IPR029058">
    <property type="entry name" value="AB_hydrolase_fold"/>
</dbReference>
<feature type="region of interest" description="Disordered" evidence="2">
    <location>
        <begin position="255"/>
        <end position="284"/>
    </location>
</feature>
<organism evidence="5 7">
    <name type="scientific">Perkinsus olseni</name>
    <name type="common">Perkinsus atlanticus</name>
    <dbReference type="NCBI Taxonomy" id="32597"/>
    <lineage>
        <taxon>Eukaryota</taxon>
        <taxon>Sar</taxon>
        <taxon>Alveolata</taxon>
        <taxon>Perkinsozoa</taxon>
        <taxon>Perkinsea</taxon>
        <taxon>Perkinsida</taxon>
        <taxon>Perkinsidae</taxon>
        <taxon>Perkinsus</taxon>
    </lineage>
</organism>
<feature type="domain" description="Peptidase S9 prolyl oligopeptidase catalytic" evidence="4">
    <location>
        <begin position="418"/>
        <end position="628"/>
    </location>
</feature>
<evidence type="ECO:0000313" key="8">
    <source>
        <dbReference type="Proteomes" id="UP000572268"/>
    </source>
</evidence>
<gene>
    <name evidence="5" type="primary">DPP4_2</name>
    <name evidence="6" type="ORF">FOL46_006408</name>
    <name evidence="5" type="ORF">FOZ61_007458</name>
</gene>
<dbReference type="InterPro" id="IPR001375">
    <property type="entry name" value="Peptidase_S9_cat"/>
</dbReference>
<dbReference type="OrthoDB" id="416344at2759"/>
<dbReference type="Proteomes" id="UP000572268">
    <property type="component" value="Unassembled WGS sequence"/>
</dbReference>
<accession>A0A7J6L8Z9</accession>
<dbReference type="GO" id="GO:0004252">
    <property type="term" value="F:serine-type endopeptidase activity"/>
    <property type="evidence" value="ECO:0007669"/>
    <property type="project" value="TreeGrafter"/>
</dbReference>
<dbReference type="EMBL" id="JABANN010000410">
    <property type="protein sequence ID" value="KAF4659932.1"/>
    <property type="molecule type" value="Genomic_DNA"/>
</dbReference>